<feature type="compositionally biased region" description="Low complexity" evidence="5">
    <location>
        <begin position="603"/>
        <end position="612"/>
    </location>
</feature>
<feature type="coiled-coil region" evidence="4">
    <location>
        <begin position="202"/>
        <end position="285"/>
    </location>
</feature>
<evidence type="ECO:0000256" key="1">
    <source>
        <dbReference type="ARBA" id="ARBA00022754"/>
    </source>
</evidence>
<dbReference type="SMART" id="SM01391">
    <property type="entry name" value="Filament"/>
    <property type="match status" value="1"/>
</dbReference>
<evidence type="ECO:0000256" key="2">
    <source>
        <dbReference type="ARBA" id="ARBA00023054"/>
    </source>
</evidence>
<dbReference type="PROSITE" id="PS51842">
    <property type="entry name" value="IF_ROD_2"/>
    <property type="match status" value="1"/>
</dbReference>
<accession>A0ABM1K9R0</accession>
<keyword evidence="7" id="KW-1185">Reference proteome</keyword>
<dbReference type="PROSITE" id="PS00226">
    <property type="entry name" value="IF_ROD_1"/>
    <property type="match status" value="1"/>
</dbReference>
<dbReference type="Proteomes" id="UP000694871">
    <property type="component" value="Unplaced"/>
</dbReference>
<feature type="compositionally biased region" description="Polar residues" evidence="5">
    <location>
        <begin position="641"/>
        <end position="652"/>
    </location>
</feature>
<dbReference type="Gene3D" id="1.20.5.170">
    <property type="match status" value="1"/>
</dbReference>
<evidence type="ECO:0000313" key="7">
    <source>
        <dbReference type="Proteomes" id="UP000694871"/>
    </source>
</evidence>
<name>A0ABM1K9R0_GEKJA</name>
<evidence type="ECO:0000259" key="6">
    <source>
        <dbReference type="PROSITE" id="PS51842"/>
    </source>
</evidence>
<feature type="coiled-coil region" evidence="4">
    <location>
        <begin position="358"/>
        <end position="438"/>
    </location>
</feature>
<sequence length="652" mass="69079">MNVCAGPRYLGGQRAFSSVSVIGGLGGGHGSCAAVCQPVGAQCGPGGYTSMSLNNYGSGGRRIAYSPGYGGHIYGGMGGQSMGMVGGMGYGGFGGGYVDVQGQLGGFGGMGGIPGRGKGIRRVSIDERLLRPISVGVDPEEHKARAQEKEEMKTLNNQFACFIDKVRSLEQQNKVLSTKWELLQQCVQPTRKNIEGYYENFLATLKKQLECVLNERGKLEHEQKNMQELVEEYRSKYEDEVNRRTAAENEFVVLKKDVDSVFLTKEELEAKVDVLAQELEALRCVFAQELVQLDHQICDTSVVLKMDNTRDLDMDLILNNVEAWYQNIAHTSKQEAEAFYHNKIAEIQNHRGKYNEELKCNQHEIMELNRVIQRLQSDTDSAKKQVAGLQSAICDAEHRGDVALKDARSKHADLQNAYQQAKDKLAGLLRDCQELLNTKMALDIEIATYRALLEGEESRICTGNPVSVSLMSGGYPVGECVPGMGAGMAYGAVGRGVEHGIGVYGNVAEGFTNASAGCIHTMGSRASVNPVGRSASVGYGMGHTSGVGSGGFSPTSGGYSSSVSSKHVVTSGGGRHSSGKSGDSSSGNGHHGVGGTHHGGAASGSTGKLGRQSSGGSGHGGMAGAVLSSRGEGSAGARSVHVSSVGSTSRRY</sequence>
<protein>
    <submittedName>
        <fullName evidence="8">Keratin, type II cytoskeletal cochleal-like</fullName>
    </submittedName>
</protein>
<dbReference type="Pfam" id="PF16208">
    <property type="entry name" value="Keratin_2_head"/>
    <property type="match status" value="1"/>
</dbReference>
<keyword evidence="2 4" id="KW-0175">Coiled coil</keyword>
<evidence type="ECO:0000313" key="8">
    <source>
        <dbReference type="RefSeq" id="XP_015270447.1"/>
    </source>
</evidence>
<feature type="compositionally biased region" description="Low complexity" evidence="5">
    <location>
        <begin position="579"/>
        <end position="588"/>
    </location>
</feature>
<feature type="compositionally biased region" description="Gly residues" evidence="5">
    <location>
        <begin position="589"/>
        <end position="602"/>
    </location>
</feature>
<evidence type="ECO:0000256" key="5">
    <source>
        <dbReference type="SAM" id="MobiDB-lite"/>
    </source>
</evidence>
<dbReference type="SUPFAM" id="SSF64593">
    <property type="entry name" value="Intermediate filament protein, coiled coil region"/>
    <property type="match status" value="2"/>
</dbReference>
<dbReference type="PANTHER" id="PTHR45616:SF19">
    <property type="entry name" value="KERATIN 90"/>
    <property type="match status" value="1"/>
</dbReference>
<dbReference type="PRINTS" id="PR01276">
    <property type="entry name" value="TYPE2KERATIN"/>
</dbReference>
<feature type="compositionally biased region" description="Low complexity" evidence="5">
    <location>
        <begin position="553"/>
        <end position="570"/>
    </location>
</feature>
<feature type="compositionally biased region" description="Gly residues" evidence="5">
    <location>
        <begin position="613"/>
        <end position="623"/>
    </location>
</feature>
<dbReference type="PANTHER" id="PTHR45616">
    <property type="entry name" value="GATA-TYPE DOMAIN-CONTAINING PROTEIN"/>
    <property type="match status" value="1"/>
</dbReference>
<dbReference type="InterPro" id="IPR003054">
    <property type="entry name" value="Keratin_II"/>
</dbReference>
<dbReference type="InterPro" id="IPR018039">
    <property type="entry name" value="IF_conserved"/>
</dbReference>
<proteinExistence type="inferred from homology"/>
<dbReference type="RefSeq" id="XP_015270447.1">
    <property type="nucleotide sequence ID" value="XM_015414961.1"/>
</dbReference>
<feature type="domain" description="IF rod" evidence="6">
    <location>
        <begin position="148"/>
        <end position="460"/>
    </location>
</feature>
<keyword evidence="1 3" id="KW-0403">Intermediate filament</keyword>
<feature type="compositionally biased region" description="Low complexity" evidence="5">
    <location>
        <begin position="628"/>
        <end position="639"/>
    </location>
</feature>
<organism evidence="7 8">
    <name type="scientific">Gekko japonicus</name>
    <name type="common">Schlegel's Japanese gecko</name>
    <dbReference type="NCBI Taxonomy" id="146911"/>
    <lineage>
        <taxon>Eukaryota</taxon>
        <taxon>Metazoa</taxon>
        <taxon>Chordata</taxon>
        <taxon>Craniata</taxon>
        <taxon>Vertebrata</taxon>
        <taxon>Euteleostomi</taxon>
        <taxon>Lepidosauria</taxon>
        <taxon>Squamata</taxon>
        <taxon>Bifurcata</taxon>
        <taxon>Gekkota</taxon>
        <taxon>Gekkonidae</taxon>
        <taxon>Gekkoninae</taxon>
        <taxon>Gekko</taxon>
    </lineage>
</organism>
<dbReference type="InterPro" id="IPR039008">
    <property type="entry name" value="IF_rod_dom"/>
</dbReference>
<evidence type="ECO:0000256" key="3">
    <source>
        <dbReference type="RuleBase" id="RU000685"/>
    </source>
</evidence>
<evidence type="ECO:0000256" key="4">
    <source>
        <dbReference type="SAM" id="Coils"/>
    </source>
</evidence>
<feature type="region of interest" description="Disordered" evidence="5">
    <location>
        <begin position="553"/>
        <end position="652"/>
    </location>
</feature>
<gene>
    <name evidence="8" type="primary">LOC107113615</name>
</gene>
<reference evidence="8" key="1">
    <citation type="submission" date="2025-08" db="UniProtKB">
        <authorList>
            <consortium name="RefSeq"/>
        </authorList>
    </citation>
    <scope>IDENTIFICATION</scope>
</reference>
<dbReference type="Gene3D" id="1.20.5.500">
    <property type="entry name" value="Single helix bin"/>
    <property type="match status" value="1"/>
</dbReference>
<dbReference type="GeneID" id="107113615"/>
<dbReference type="InterPro" id="IPR032444">
    <property type="entry name" value="Keratin_2_head"/>
</dbReference>
<dbReference type="Gene3D" id="1.20.5.1160">
    <property type="entry name" value="Vasodilator-stimulated phosphoprotein"/>
    <property type="match status" value="1"/>
</dbReference>
<comment type="similarity">
    <text evidence="3">Belongs to the intermediate filament family.</text>
</comment>
<dbReference type="Pfam" id="PF00038">
    <property type="entry name" value="Filament"/>
    <property type="match status" value="1"/>
</dbReference>